<name>A0A0E9RP51_ANGAN</name>
<reference evidence="1" key="2">
    <citation type="journal article" date="2015" name="Fish Shellfish Immunol.">
        <title>Early steps in the European eel (Anguilla anguilla)-Vibrio vulnificus interaction in the gills: Role of the RtxA13 toxin.</title>
        <authorList>
            <person name="Callol A."/>
            <person name="Pajuelo D."/>
            <person name="Ebbesson L."/>
            <person name="Teles M."/>
            <person name="MacKenzie S."/>
            <person name="Amaro C."/>
        </authorList>
    </citation>
    <scope>NUCLEOTIDE SEQUENCE</scope>
</reference>
<dbReference type="AlphaFoldDB" id="A0A0E9RP51"/>
<reference evidence="1" key="1">
    <citation type="submission" date="2014-11" db="EMBL/GenBank/DDBJ databases">
        <authorList>
            <person name="Amaro Gonzalez C."/>
        </authorList>
    </citation>
    <scope>NUCLEOTIDE SEQUENCE</scope>
</reference>
<organism evidence="1">
    <name type="scientific">Anguilla anguilla</name>
    <name type="common">European freshwater eel</name>
    <name type="synonym">Muraena anguilla</name>
    <dbReference type="NCBI Taxonomy" id="7936"/>
    <lineage>
        <taxon>Eukaryota</taxon>
        <taxon>Metazoa</taxon>
        <taxon>Chordata</taxon>
        <taxon>Craniata</taxon>
        <taxon>Vertebrata</taxon>
        <taxon>Euteleostomi</taxon>
        <taxon>Actinopterygii</taxon>
        <taxon>Neopterygii</taxon>
        <taxon>Teleostei</taxon>
        <taxon>Anguilliformes</taxon>
        <taxon>Anguillidae</taxon>
        <taxon>Anguilla</taxon>
    </lineage>
</organism>
<sequence>MHNFKVKQYRNLGKCMLSIHVLGLSTIDTSILNVSDHKNIFLFKKA</sequence>
<evidence type="ECO:0000313" key="1">
    <source>
        <dbReference type="EMBL" id="JAH30148.1"/>
    </source>
</evidence>
<protein>
    <submittedName>
        <fullName evidence="1">Uncharacterized protein</fullName>
    </submittedName>
</protein>
<dbReference type="EMBL" id="GBXM01078429">
    <property type="protein sequence ID" value="JAH30148.1"/>
    <property type="molecule type" value="Transcribed_RNA"/>
</dbReference>
<accession>A0A0E9RP51</accession>
<proteinExistence type="predicted"/>